<accession>S2Z293</accession>
<comment type="caution">
    <text evidence="1">The sequence shown here is derived from an EMBL/GenBank/DDBJ whole genome shotgun (WGS) entry which is preliminary data.</text>
</comment>
<evidence type="ECO:0000313" key="2">
    <source>
        <dbReference type="Proteomes" id="UP000014408"/>
    </source>
</evidence>
<dbReference type="Proteomes" id="UP000014408">
    <property type="component" value="Unassembled WGS sequence"/>
</dbReference>
<dbReference type="RefSeq" id="WP_016457082.1">
    <property type="nucleotide sequence ID" value="NZ_KE150446.1"/>
</dbReference>
<dbReference type="STRING" id="1125779.HMPREF1219_00158"/>
<proteinExistence type="predicted"/>
<dbReference type="eggNOG" id="ENOG50328WT">
    <property type="taxonomic scope" value="Bacteria"/>
</dbReference>
<dbReference type="HOGENOM" id="CLU_074766_0_0_11"/>
<evidence type="ECO:0008006" key="3">
    <source>
        <dbReference type="Google" id="ProtNLM"/>
    </source>
</evidence>
<organism evidence="1 2">
    <name type="scientific">Corynebacterium pyruviciproducens ATCC BAA-1742</name>
    <dbReference type="NCBI Taxonomy" id="1125779"/>
    <lineage>
        <taxon>Bacteria</taxon>
        <taxon>Bacillati</taxon>
        <taxon>Actinomycetota</taxon>
        <taxon>Actinomycetes</taxon>
        <taxon>Mycobacteriales</taxon>
        <taxon>Corynebacteriaceae</taxon>
        <taxon>Corynebacterium</taxon>
    </lineage>
</organism>
<name>S2Z293_9CORY</name>
<dbReference type="Pfam" id="PF25209">
    <property type="entry name" value="Phage_capsid_4"/>
    <property type="match status" value="1"/>
</dbReference>
<dbReference type="EMBL" id="ATBY01000002">
    <property type="protein sequence ID" value="EPD70863.1"/>
    <property type="molecule type" value="Genomic_DNA"/>
</dbReference>
<reference evidence="1 2" key="1">
    <citation type="submission" date="2013-05" db="EMBL/GenBank/DDBJ databases">
        <title>The Genome Sequence of Corynebacterium pyruviciproducens 1773O (ATCC BAA-1742).</title>
        <authorList>
            <consortium name="The Broad Institute Genomics Platform"/>
            <person name="Earl A."/>
            <person name="Ward D."/>
            <person name="Feldgarden M."/>
            <person name="Gevers D."/>
            <person name="Tong J."/>
            <person name="Walker B."/>
            <person name="Young S."/>
            <person name="Zeng Q."/>
            <person name="Gargeya S."/>
            <person name="Fitzgerald M."/>
            <person name="Haas B."/>
            <person name="Abouelleil A."/>
            <person name="Allen A.W."/>
            <person name="Alvarado L."/>
            <person name="Arachchi H.M."/>
            <person name="Berlin A.M."/>
            <person name="Chapman S.B."/>
            <person name="Gainer-Dewar J."/>
            <person name="Goldberg J."/>
            <person name="Griggs A."/>
            <person name="Gujja S."/>
            <person name="Hansen M."/>
            <person name="Howarth C."/>
            <person name="Imamovic A."/>
            <person name="Ireland A."/>
            <person name="Larimer J."/>
            <person name="McCowan C."/>
            <person name="Murphy C."/>
            <person name="Pearson M."/>
            <person name="Poon T.W."/>
            <person name="Priest M."/>
            <person name="Roberts A."/>
            <person name="Saif S."/>
            <person name="Shea T."/>
            <person name="Sisk P."/>
            <person name="Sykes S."/>
            <person name="Wortman J."/>
            <person name="Nusbaum C."/>
            <person name="Birren B."/>
        </authorList>
    </citation>
    <scope>NUCLEOTIDE SEQUENCE [LARGE SCALE GENOMIC DNA]</scope>
    <source>
        <strain evidence="1 2">ATCC BAA-1742</strain>
    </source>
</reference>
<keyword evidence="2" id="KW-1185">Reference proteome</keyword>
<dbReference type="AlphaFoldDB" id="S2Z293"/>
<protein>
    <recommendedName>
        <fullName evidence="3">HK97 family phage major capsid protein</fullName>
    </recommendedName>
</protein>
<sequence>MADTISSIFDITSGLTVEEMLSNPTYLPTKFKELLLDGQEAQKLFFRPVTADSSVIAWDDAKPNALDQEMEDLAEFAEIPIGDPVKGTQHTAAIEKVGIGIRVSWEQRQDNLTRQVALELEGRANTVKRREVKDAIKALKAAPIPELAAKTPWNKGGKPADDMWDAQEIILGAEEGGFQFTYAPDLLWIHPATVTALLRNEEIQKLYIGDMASENPLFKPLSQNPTIFGGIRIVKDPSLPKGEAWLAQEGVTGFCAEREPRQITDFYAEHGDSKLGGSNMSYRSDVVHRRAYGVDNPKSAVHLTGLMA</sequence>
<gene>
    <name evidence="1" type="ORF">HMPREF1219_00158</name>
</gene>
<dbReference type="PATRIC" id="fig|1125779.3.peg.149"/>
<evidence type="ECO:0000313" key="1">
    <source>
        <dbReference type="EMBL" id="EPD70863.1"/>
    </source>
</evidence>